<dbReference type="AlphaFoldDB" id="A0A085ZI30"/>
<evidence type="ECO:0000313" key="3">
    <source>
        <dbReference type="Proteomes" id="UP000028715"/>
    </source>
</evidence>
<dbReference type="Proteomes" id="UP000028715">
    <property type="component" value="Unassembled WGS sequence"/>
</dbReference>
<keyword evidence="3" id="KW-1185">Reference proteome</keyword>
<keyword evidence="1" id="KW-0472">Membrane</keyword>
<gene>
    <name evidence="2" type="ORF">IW19_00465</name>
</gene>
<dbReference type="EMBL" id="JPRL01000001">
    <property type="protein sequence ID" value="KFF04094.1"/>
    <property type="molecule type" value="Genomic_DNA"/>
</dbReference>
<feature type="transmembrane region" description="Helical" evidence="1">
    <location>
        <begin position="12"/>
        <end position="30"/>
    </location>
</feature>
<reference evidence="2 3" key="1">
    <citation type="submission" date="2014-07" db="EMBL/GenBank/DDBJ databases">
        <title>Genome of Flavobacterium reichenbachii LMG 25512.</title>
        <authorList>
            <person name="Stropko S.J."/>
            <person name="Pipes S.E."/>
            <person name="Newman J.D."/>
        </authorList>
    </citation>
    <scope>NUCLEOTIDE SEQUENCE [LARGE SCALE GENOMIC DNA]</scope>
    <source>
        <strain evidence="2 3">LMG 25512</strain>
    </source>
</reference>
<keyword evidence="1" id="KW-0812">Transmembrane</keyword>
<keyword evidence="1" id="KW-1133">Transmembrane helix</keyword>
<comment type="caution">
    <text evidence="2">The sequence shown here is derived from an EMBL/GenBank/DDBJ whole genome shotgun (WGS) entry which is preliminary data.</text>
</comment>
<dbReference type="STRING" id="362418.IW19_00465"/>
<evidence type="ECO:0000256" key="1">
    <source>
        <dbReference type="SAM" id="Phobius"/>
    </source>
</evidence>
<sequence>MIKNKEKLLRLSALILLIIIVVFCTNYFLVNSISQLTTSKDVGKKHTRTNRWRIKKYILLI</sequence>
<evidence type="ECO:0000313" key="2">
    <source>
        <dbReference type="EMBL" id="KFF04094.1"/>
    </source>
</evidence>
<proteinExistence type="predicted"/>
<name>A0A085ZI30_9FLAO</name>
<accession>A0A085ZI30</accession>
<organism evidence="2 3">
    <name type="scientific">Flavobacterium reichenbachii</name>
    <dbReference type="NCBI Taxonomy" id="362418"/>
    <lineage>
        <taxon>Bacteria</taxon>
        <taxon>Pseudomonadati</taxon>
        <taxon>Bacteroidota</taxon>
        <taxon>Flavobacteriia</taxon>
        <taxon>Flavobacteriales</taxon>
        <taxon>Flavobacteriaceae</taxon>
        <taxon>Flavobacterium</taxon>
    </lineage>
</organism>
<protein>
    <submittedName>
        <fullName evidence="2">Uncharacterized protein</fullName>
    </submittedName>
</protein>